<evidence type="ECO:0000256" key="4">
    <source>
        <dbReference type="ARBA" id="ARBA00022454"/>
    </source>
</evidence>
<evidence type="ECO:0000313" key="15">
    <source>
        <dbReference type="Proteomes" id="UP000232323"/>
    </source>
</evidence>
<comment type="caution">
    <text evidence="14">The sequence shown here is derived from an EMBL/GenBank/DDBJ whole genome shotgun (WGS) entry which is preliminary data.</text>
</comment>
<dbReference type="PANTHER" id="PTHR48441:SF1">
    <property type="entry name" value="NT-3"/>
    <property type="match status" value="1"/>
</dbReference>
<dbReference type="GO" id="GO:0031262">
    <property type="term" value="C:Ndc80 complex"/>
    <property type="evidence" value="ECO:0007669"/>
    <property type="project" value="InterPro"/>
</dbReference>
<dbReference type="Gene3D" id="1.10.418.60">
    <property type="entry name" value="Ncd80 complex, Nuf2 subunit"/>
    <property type="match status" value="1"/>
</dbReference>
<dbReference type="InterPro" id="IPR005549">
    <property type="entry name" value="Kinetochore_Nuf2_N"/>
</dbReference>
<evidence type="ECO:0000256" key="9">
    <source>
        <dbReference type="ARBA" id="ARBA00023306"/>
    </source>
</evidence>
<keyword evidence="8" id="KW-0539">Nucleus</keyword>
<dbReference type="Pfam" id="PF03800">
    <property type="entry name" value="Nuf2"/>
    <property type="match status" value="1"/>
</dbReference>
<reference evidence="14 15" key="1">
    <citation type="submission" date="2017-08" db="EMBL/GenBank/DDBJ databases">
        <title>Acidophilic green algal genome provides insights into adaptation to an acidic environment.</title>
        <authorList>
            <person name="Hirooka S."/>
            <person name="Hirose Y."/>
            <person name="Kanesaki Y."/>
            <person name="Higuchi S."/>
            <person name="Fujiwara T."/>
            <person name="Onuma R."/>
            <person name="Era A."/>
            <person name="Ohbayashi R."/>
            <person name="Uzuka A."/>
            <person name="Nozaki H."/>
            <person name="Yoshikawa H."/>
            <person name="Miyagishima S.Y."/>
        </authorList>
    </citation>
    <scope>NUCLEOTIDE SEQUENCE [LARGE SCALE GENOMIC DNA]</scope>
    <source>
        <strain evidence="14 15">NIES-2499</strain>
    </source>
</reference>
<dbReference type="Pfam" id="PF18595">
    <property type="entry name" value="Nuf2_DHR10-like"/>
    <property type="match status" value="1"/>
</dbReference>
<evidence type="ECO:0000256" key="10">
    <source>
        <dbReference type="ARBA" id="ARBA00023328"/>
    </source>
</evidence>
<evidence type="ECO:0000259" key="13">
    <source>
        <dbReference type="Pfam" id="PF18595"/>
    </source>
</evidence>
<dbReference type="GO" id="GO:0005634">
    <property type="term" value="C:nucleus"/>
    <property type="evidence" value="ECO:0007669"/>
    <property type="project" value="UniProtKB-SubCell"/>
</dbReference>
<evidence type="ECO:0000256" key="11">
    <source>
        <dbReference type="SAM" id="Coils"/>
    </source>
</evidence>
<gene>
    <name evidence="14" type="ORF">CEUSTIGMA_g4290.t1</name>
</gene>
<dbReference type="Proteomes" id="UP000232323">
    <property type="component" value="Unassembled WGS sequence"/>
</dbReference>
<evidence type="ECO:0000313" key="14">
    <source>
        <dbReference type="EMBL" id="GAX76844.1"/>
    </source>
</evidence>
<keyword evidence="6" id="KW-0498">Mitosis</keyword>
<keyword evidence="7 11" id="KW-0175">Coiled coil</keyword>
<accession>A0A250X166</accession>
<evidence type="ECO:0000256" key="5">
    <source>
        <dbReference type="ARBA" id="ARBA00022618"/>
    </source>
</evidence>
<dbReference type="InterPro" id="IPR041112">
    <property type="entry name" value="Nuf2_DHR10-like"/>
</dbReference>
<evidence type="ECO:0000256" key="7">
    <source>
        <dbReference type="ARBA" id="ARBA00023054"/>
    </source>
</evidence>
<keyword evidence="5" id="KW-0132">Cell division</keyword>
<comment type="similarity">
    <text evidence="3">Belongs to the NUF2 family.</text>
</comment>
<dbReference type="STRING" id="1157962.A0A250X166"/>
<dbReference type="OrthoDB" id="8194677at2759"/>
<feature type="coiled-coil region" evidence="11">
    <location>
        <begin position="135"/>
        <end position="239"/>
    </location>
</feature>
<sequence>MSQTQFSFPLLENDELLQSLGSMELQIDTTTLSKPTYEAIRPVFEQLVIELTGVTREELMQPVFTAMDAFEYPELHDESIPCFNFFRQLSKLMLACGVKDFSWRDVFKPEPLRLKRNLSAIINFCKYRDEKVYAFEQMGERLAALAKEADAAEDVRAKNASELRRLTAEKAQQQQDVFRVEAEDQEVTQRNVMLNKQQATLQAEVRTLKQAVNQASDAASQAKFDLQAMEQEGQQLRDQVVQSPEKHRHATLELVAATEAQRLLYAQLGNRAIENDRKLEMIGKFEKEVMRCIKIMEELDTVITRKKAVSQKVKDGRLAINANERQLSEITSHTSTLRRHMATLSEKFQRLEHQAALKLEAAASCVEEQLRSREAVEAENAAIAARAAEDEASIRFQREHMAEMKAQHEFQVRSVLDKYAVLRKMVNQYNTRIVDSITSGALPMQEDIMMDV</sequence>
<comment type="subcellular location">
    <subcellularLocation>
        <location evidence="2">Chromosome</location>
        <location evidence="2">Centromere</location>
    </subcellularLocation>
    <subcellularLocation>
        <location evidence="1">Nucleus</location>
    </subcellularLocation>
</comment>
<keyword evidence="10" id="KW-0137">Centromere</keyword>
<evidence type="ECO:0000256" key="3">
    <source>
        <dbReference type="ARBA" id="ARBA00005498"/>
    </source>
</evidence>
<keyword evidence="9" id="KW-0131">Cell cycle</keyword>
<evidence type="ECO:0000256" key="8">
    <source>
        <dbReference type="ARBA" id="ARBA00023242"/>
    </source>
</evidence>
<evidence type="ECO:0000256" key="2">
    <source>
        <dbReference type="ARBA" id="ARBA00004584"/>
    </source>
</evidence>
<evidence type="ECO:0000256" key="6">
    <source>
        <dbReference type="ARBA" id="ARBA00022776"/>
    </source>
</evidence>
<dbReference type="EMBL" id="BEGY01000020">
    <property type="protein sequence ID" value="GAX76844.1"/>
    <property type="molecule type" value="Genomic_DNA"/>
</dbReference>
<keyword evidence="4" id="KW-0158">Chromosome</keyword>
<protein>
    <submittedName>
        <fullName evidence="14">Uncharacterized protein</fullName>
    </submittedName>
</protein>
<keyword evidence="15" id="KW-1185">Reference proteome</keyword>
<dbReference type="GO" id="GO:0051301">
    <property type="term" value="P:cell division"/>
    <property type="evidence" value="ECO:0007669"/>
    <property type="project" value="UniProtKB-KW"/>
</dbReference>
<evidence type="ECO:0000259" key="12">
    <source>
        <dbReference type="Pfam" id="PF03800"/>
    </source>
</evidence>
<dbReference type="PANTHER" id="PTHR48441">
    <property type="match status" value="1"/>
</dbReference>
<name>A0A250X166_9CHLO</name>
<organism evidence="14 15">
    <name type="scientific">Chlamydomonas eustigma</name>
    <dbReference type="NCBI Taxonomy" id="1157962"/>
    <lineage>
        <taxon>Eukaryota</taxon>
        <taxon>Viridiplantae</taxon>
        <taxon>Chlorophyta</taxon>
        <taxon>core chlorophytes</taxon>
        <taxon>Chlorophyceae</taxon>
        <taxon>CS clade</taxon>
        <taxon>Chlamydomonadales</taxon>
        <taxon>Chlamydomonadaceae</taxon>
        <taxon>Chlamydomonas</taxon>
    </lineage>
</organism>
<evidence type="ECO:0000256" key="1">
    <source>
        <dbReference type="ARBA" id="ARBA00004123"/>
    </source>
</evidence>
<dbReference type="AlphaFoldDB" id="A0A250X166"/>
<feature type="domain" description="Nuf2 DHR10-like" evidence="13">
    <location>
        <begin position="261"/>
        <end position="367"/>
    </location>
</feature>
<feature type="domain" description="Kinetochore protein Nuf2 N-terminal" evidence="12">
    <location>
        <begin position="5"/>
        <end position="138"/>
    </location>
</feature>
<dbReference type="InterPro" id="IPR038275">
    <property type="entry name" value="Nuf2_N_sf"/>
</dbReference>
<proteinExistence type="inferred from homology"/>